<sequence>MLPLTPPPVQRPNRSAREHGYMLISALLVMAMLMLLVTTYMFTSLNSPRTAQANANSLAGFMAAEGGMNMRATEIRAKFVNYERPSGTSVTDSSKCAAGSGDFTCISYAIGNRTVTTFVYETTEKDASGNLVETGTVAPGETYAGLSYQQYAYRVVGSAVKDSLTEANVEMEFQSRLVPLFQFAAFYTDDLEINPGRPMVLNGRVHTNKDLYLSPGVSLDITGQTTAGGEIRRVRKENGTCNGGTMKFAGKDAPGCFTSPMTDAQLQSYGGQVKSRQPALTVPSLDSLAPDRAGLGGSELWSKADVRVVWNTLTNKPAVQRADGSEDTAATNALQSCAALTQSTTFYDSREARQITMMDVDQAKLLACIQSSGKFTAQDGKVLTMSDTSGGGLAIHFSFYPEGSDQNKYGVRMKNGAALGPAGGPAPKGLSIATNQPLYVQGDYNVAGNVPASLMGDTINVLSSAWVDGKKTALTTVADPANPTEIHAAFLGGTDVTGSSKYNGGLENYPRFHENWTAKEFKYVGSFVSLGSPKKAKGAWSSAVYNAPDRNWSYDTLFNSADKLPPLTPRFVYLRQLFFAREF</sequence>
<comment type="caution">
    <text evidence="2">The sequence shown here is derived from an EMBL/GenBank/DDBJ whole genome shotgun (WGS) entry which is preliminary data.</text>
</comment>
<feature type="transmembrane region" description="Helical" evidence="1">
    <location>
        <begin position="21"/>
        <end position="42"/>
    </location>
</feature>
<keyword evidence="1" id="KW-1133">Transmembrane helix</keyword>
<keyword evidence="1" id="KW-0812">Transmembrane</keyword>
<reference evidence="3" key="1">
    <citation type="journal article" date="2019" name="Int. J. Syst. Evol. Microbiol.">
        <title>The Global Catalogue of Microorganisms (GCM) 10K type strain sequencing project: providing services to taxonomists for standard genome sequencing and annotation.</title>
        <authorList>
            <consortium name="The Broad Institute Genomics Platform"/>
            <consortium name="The Broad Institute Genome Sequencing Center for Infectious Disease"/>
            <person name="Wu L."/>
            <person name="Ma J."/>
        </authorList>
    </citation>
    <scope>NUCLEOTIDE SEQUENCE [LARGE SCALE GENOMIC DNA]</scope>
    <source>
        <strain evidence="3">JCM 31405</strain>
    </source>
</reference>
<keyword evidence="3" id="KW-1185">Reference proteome</keyword>
<gene>
    <name evidence="2" type="ORF">GCM10008960_40480</name>
</gene>
<organism evidence="2 3">
    <name type="scientific">Deinococcus sedimenti</name>
    <dbReference type="NCBI Taxonomy" id="1867090"/>
    <lineage>
        <taxon>Bacteria</taxon>
        <taxon>Thermotogati</taxon>
        <taxon>Deinococcota</taxon>
        <taxon>Deinococci</taxon>
        <taxon>Deinococcales</taxon>
        <taxon>Deinococcaceae</taxon>
        <taxon>Deinococcus</taxon>
    </lineage>
</organism>
<evidence type="ECO:0000256" key="1">
    <source>
        <dbReference type="SAM" id="Phobius"/>
    </source>
</evidence>
<dbReference type="EMBL" id="BMQN01000028">
    <property type="protein sequence ID" value="GGS10247.1"/>
    <property type="molecule type" value="Genomic_DNA"/>
</dbReference>
<name>A0ABQ2S9Y6_9DEIO</name>
<evidence type="ECO:0000313" key="3">
    <source>
        <dbReference type="Proteomes" id="UP000644548"/>
    </source>
</evidence>
<accession>A0ABQ2S9Y6</accession>
<protein>
    <recommendedName>
        <fullName evidence="4">DUF4900 domain-containing protein</fullName>
    </recommendedName>
</protein>
<evidence type="ECO:0000313" key="2">
    <source>
        <dbReference type="EMBL" id="GGS10247.1"/>
    </source>
</evidence>
<keyword evidence="1" id="KW-0472">Membrane</keyword>
<dbReference type="Proteomes" id="UP000644548">
    <property type="component" value="Unassembled WGS sequence"/>
</dbReference>
<evidence type="ECO:0008006" key="4">
    <source>
        <dbReference type="Google" id="ProtNLM"/>
    </source>
</evidence>
<proteinExistence type="predicted"/>